<dbReference type="EMBL" id="PGCJ01000436">
    <property type="protein sequence ID" value="PLW28691.1"/>
    <property type="molecule type" value="Genomic_DNA"/>
</dbReference>
<evidence type="ECO:0000313" key="1">
    <source>
        <dbReference type="EMBL" id="PLW28691.1"/>
    </source>
</evidence>
<evidence type="ECO:0000313" key="2">
    <source>
        <dbReference type="EMBL" id="PLW45461.1"/>
    </source>
</evidence>
<organism evidence="2 4">
    <name type="scientific">Puccinia coronata f. sp. avenae</name>
    <dbReference type="NCBI Taxonomy" id="200324"/>
    <lineage>
        <taxon>Eukaryota</taxon>
        <taxon>Fungi</taxon>
        <taxon>Dikarya</taxon>
        <taxon>Basidiomycota</taxon>
        <taxon>Pucciniomycotina</taxon>
        <taxon>Pucciniomycetes</taxon>
        <taxon>Pucciniales</taxon>
        <taxon>Pucciniaceae</taxon>
        <taxon>Puccinia</taxon>
    </lineage>
</organism>
<dbReference type="EMBL" id="PGCI01000048">
    <property type="protein sequence ID" value="PLW45461.1"/>
    <property type="molecule type" value="Genomic_DNA"/>
</dbReference>
<name>A0A2N5V637_9BASI</name>
<dbReference type="Proteomes" id="UP000235388">
    <property type="component" value="Unassembled WGS sequence"/>
</dbReference>
<dbReference type="OrthoDB" id="2507636at2759"/>
<keyword evidence="3" id="KW-1185">Reference proteome</keyword>
<reference evidence="3 4" key="1">
    <citation type="submission" date="2017-11" db="EMBL/GenBank/DDBJ databases">
        <title>De novo assembly and phasing of dikaryotic genomes from two isolates of Puccinia coronata f. sp. avenae, the causal agent of oat crown rust.</title>
        <authorList>
            <person name="Miller M.E."/>
            <person name="Zhang Y."/>
            <person name="Omidvar V."/>
            <person name="Sperschneider J."/>
            <person name="Schwessinger B."/>
            <person name="Raley C."/>
            <person name="Palmer J.M."/>
            <person name="Garnica D."/>
            <person name="Upadhyaya N."/>
            <person name="Rathjen J."/>
            <person name="Taylor J.M."/>
            <person name="Park R.F."/>
            <person name="Dodds P.N."/>
            <person name="Hirsch C.D."/>
            <person name="Kianian S.F."/>
            <person name="Figueroa M."/>
        </authorList>
    </citation>
    <scope>NUCLEOTIDE SEQUENCE [LARGE SCALE GENOMIC DNA]</scope>
    <source>
        <strain evidence="1">12NC29</strain>
        <strain evidence="2">12SD80</strain>
    </source>
</reference>
<accession>A0A2N5V637</accession>
<sequence length="317" mass="36625">MSPQTSKSRFHVQKFGFHIKLQMVSLKMLSNITQDLHVPGTVAAHLAAHDSDHKKPLKYFQAEYRKLRSGSVDQLTLLRQSIKYLVGQEFTSLKLLKLWCDELVKIVEKEPPGEQLEAIIYGFYTLLLKTQQKDEENQVISRAVDSCERTVWHLRHAIFRNRVLSLIWNREMHRPQEGLSNDLRSCDNLVTILLKEPRLCELSVAISNQDFPTTREKLPVIEQIFSSEPRLQELSPYTRVAALALLFHAFHLSDEQVRSDAKNIADRFSPPSTPSTPRSIFLFRYERRLLARLITGNGYSGQVPIPEYLQKTFTSPR</sequence>
<evidence type="ECO:0000313" key="4">
    <source>
        <dbReference type="Proteomes" id="UP000235392"/>
    </source>
</evidence>
<proteinExistence type="predicted"/>
<comment type="caution">
    <text evidence="2">The sequence shown here is derived from an EMBL/GenBank/DDBJ whole genome shotgun (WGS) entry which is preliminary data.</text>
</comment>
<dbReference type="Proteomes" id="UP000235392">
    <property type="component" value="Unassembled WGS sequence"/>
</dbReference>
<evidence type="ECO:0000313" key="3">
    <source>
        <dbReference type="Proteomes" id="UP000235388"/>
    </source>
</evidence>
<gene>
    <name evidence="1" type="ORF">PCANC_23478</name>
    <name evidence="2" type="ORF">PCASD_05955</name>
</gene>
<dbReference type="AlphaFoldDB" id="A0A2N5V637"/>
<protein>
    <submittedName>
        <fullName evidence="2">Uncharacterized protein</fullName>
    </submittedName>
</protein>